<comment type="subcellular location">
    <subcellularLocation>
        <location evidence="1">Mitochondrion</location>
    </subcellularLocation>
</comment>
<protein>
    <recommendedName>
        <fullName evidence="7">Small ribosomal subunit protein mS31</fullName>
    </recommendedName>
    <alternativeName>
        <fullName evidence="8">28S ribosomal protein S31, mitochondrial</fullName>
    </alternativeName>
</protein>
<evidence type="ECO:0000256" key="1">
    <source>
        <dbReference type="ARBA" id="ARBA00004173"/>
    </source>
</evidence>
<dbReference type="PANTHER" id="PTHR13231:SF3">
    <property type="entry name" value="SMALL RIBOSOMAL SUBUNIT PROTEIN MS31"/>
    <property type="match status" value="1"/>
</dbReference>
<feature type="chain" id="PRO_5021306600" description="Small ribosomal subunit protein mS31" evidence="11">
    <location>
        <begin position="18"/>
        <end position="562"/>
    </location>
</feature>
<dbReference type="AlphaFoldDB" id="A0A4Y7NLW3"/>
<dbReference type="InterPro" id="IPR026299">
    <property type="entry name" value="MRP-S31"/>
</dbReference>
<keyword evidence="4" id="KW-0689">Ribosomal protein</keyword>
<evidence type="ECO:0000256" key="11">
    <source>
        <dbReference type="SAM" id="SignalP"/>
    </source>
</evidence>
<reference evidence="12" key="1">
    <citation type="submission" date="2018-08" db="EMBL/GenBank/DDBJ databases">
        <authorList>
            <person name="Cornetti L."/>
        </authorList>
    </citation>
    <scope>NUCLEOTIDE SEQUENCE</scope>
    <source>
        <strain evidence="12">OM-SAIQ-clone2</strain>
    </source>
</reference>
<dbReference type="Pfam" id="PF15433">
    <property type="entry name" value="MRP-S31"/>
    <property type="match status" value="1"/>
</dbReference>
<evidence type="ECO:0000313" key="12">
    <source>
        <dbReference type="EMBL" id="SVE94192.1"/>
    </source>
</evidence>
<name>A0A4Y7NLW3_9CRUS</name>
<proteinExistence type="evidence at transcript level"/>
<dbReference type="PANTHER" id="PTHR13231">
    <property type="entry name" value="MITOCHONDRIAL RIBOSOMAL PROTEIN S31"/>
    <property type="match status" value="1"/>
</dbReference>
<dbReference type="GO" id="GO:0005763">
    <property type="term" value="C:mitochondrial small ribosomal subunit"/>
    <property type="evidence" value="ECO:0007669"/>
    <property type="project" value="InterPro"/>
</dbReference>
<evidence type="ECO:0000256" key="4">
    <source>
        <dbReference type="ARBA" id="ARBA00022980"/>
    </source>
</evidence>
<evidence type="ECO:0000256" key="9">
    <source>
        <dbReference type="SAM" id="Coils"/>
    </source>
</evidence>
<accession>A0A4Y7NLW3</accession>
<evidence type="ECO:0000256" key="8">
    <source>
        <dbReference type="ARBA" id="ARBA00035363"/>
    </source>
</evidence>
<dbReference type="GO" id="GO:0003735">
    <property type="term" value="F:structural constituent of ribosome"/>
    <property type="evidence" value="ECO:0007669"/>
    <property type="project" value="InterPro"/>
</dbReference>
<evidence type="ECO:0000256" key="7">
    <source>
        <dbReference type="ARBA" id="ARBA00035133"/>
    </source>
</evidence>
<evidence type="ECO:0000256" key="5">
    <source>
        <dbReference type="ARBA" id="ARBA00023128"/>
    </source>
</evidence>
<keyword evidence="5" id="KW-0496">Mitochondrion</keyword>
<feature type="signal peptide" evidence="11">
    <location>
        <begin position="1"/>
        <end position="17"/>
    </location>
</feature>
<keyword evidence="11" id="KW-0732">Signal</keyword>
<feature type="region of interest" description="Disordered" evidence="10">
    <location>
        <begin position="243"/>
        <end position="270"/>
    </location>
</feature>
<keyword evidence="3" id="KW-0809">Transit peptide</keyword>
<evidence type="ECO:0000256" key="3">
    <source>
        <dbReference type="ARBA" id="ARBA00022946"/>
    </source>
</evidence>
<organism evidence="12">
    <name type="scientific">Simocephalus serrulatus</name>
    <dbReference type="NCBI Taxonomy" id="117539"/>
    <lineage>
        <taxon>Eukaryota</taxon>
        <taxon>Metazoa</taxon>
        <taxon>Ecdysozoa</taxon>
        <taxon>Arthropoda</taxon>
        <taxon>Crustacea</taxon>
        <taxon>Branchiopoda</taxon>
        <taxon>Diplostraca</taxon>
        <taxon>Cladocera</taxon>
        <taxon>Anomopoda</taxon>
        <taxon>Daphniidae</taxon>
        <taxon>Simocephalus</taxon>
    </lineage>
</organism>
<keyword evidence="6" id="KW-0687">Ribonucleoprotein</keyword>
<evidence type="ECO:0000256" key="10">
    <source>
        <dbReference type="SAM" id="MobiDB-lite"/>
    </source>
</evidence>
<gene>
    <name evidence="12" type="primary">EOG090X04UC</name>
</gene>
<dbReference type="EMBL" id="LR024573">
    <property type="protein sequence ID" value="SVE94192.1"/>
    <property type="molecule type" value="mRNA"/>
</dbReference>
<keyword evidence="9" id="KW-0175">Coiled coil</keyword>
<feature type="coiled-coil region" evidence="9">
    <location>
        <begin position="325"/>
        <end position="360"/>
    </location>
</feature>
<evidence type="ECO:0000256" key="2">
    <source>
        <dbReference type="ARBA" id="ARBA00011057"/>
    </source>
</evidence>
<evidence type="ECO:0000256" key="6">
    <source>
        <dbReference type="ARBA" id="ARBA00023274"/>
    </source>
</evidence>
<comment type="similarity">
    <text evidence="2">Belongs to the mitochondrion-specific ribosomal protein mS31 family.</text>
</comment>
<sequence>MKLTLIFLAGCIGASLTYGPAPFDWQHPSEKSNPYMTLVDLSNEDIADNDHWNSNDDAMWRNRHASGQPLRQYHHNENVNQFYYPMAPSFMPTPVKERESYRISSRHKSRPRPYLRPVPATDMMNNNGRFFASFPNLFFPSAFYSYLSSFSTSAFSTTTTYLILNSTLTTTIMTSCIPILSFSTSSLANVACRRKRDLMNEAVVAGDDELIDGPDYLPKEELQTVERKEILARKLCVTPAINSKKDDDKSKKIAKSPAKPKISNEERDLKQKEAKAKLNSLLESMSKETNQVYSVESKLSLATPKIKSKVARSKSVNTKIEPEMLQAVEKVSQSFKEEKKELKEKLIAKLEAVAEESETNRLEPFKPNKKKTEDLNNLLNTLKVDIKKPRKAAEPKLPPAKIETLYSAKPSGVFNNAKFNEEPETLSKLTTWEKLYQKELELAVTHPPANGFQQMIMWTKQGKMWQFPIDNEQGLEEEAQVGFHEHVFLEPYLEPWCPRRGPIRHFMELVIVGLSKNPYLTVAQKKEHINWFRDFFDAKRSILVETGAIPDEPSRPAPSLSA</sequence>